<dbReference type="RefSeq" id="WP_176490478.1">
    <property type="nucleotide sequence ID" value="NZ_BLXU01000009.1"/>
</dbReference>
<evidence type="ECO:0000313" key="1">
    <source>
        <dbReference type="EMBL" id="GFO52263.1"/>
    </source>
</evidence>
<evidence type="ECO:0008006" key="3">
    <source>
        <dbReference type="Google" id="ProtNLM"/>
    </source>
</evidence>
<reference evidence="1 2" key="1">
    <citation type="submission" date="2020-06" db="EMBL/GenBank/DDBJ databases">
        <title>Draft genome sequence of Lactic acid bacteria from Okinawan-style tofu.</title>
        <authorList>
            <person name="Takara I."/>
            <person name="Ikematsu S."/>
        </authorList>
    </citation>
    <scope>NUCLEOTIDE SEQUENCE [LARGE SCALE GENOMIC DNA]</scope>
    <source>
        <strain evidence="2">lg38</strain>
    </source>
</reference>
<protein>
    <recommendedName>
        <fullName evidence="3">Phage protein</fullName>
    </recommendedName>
</protein>
<evidence type="ECO:0000313" key="2">
    <source>
        <dbReference type="Proteomes" id="UP000504756"/>
    </source>
</evidence>
<sequence length="188" mass="21923">MTSKDLLNSIISEIEKLGVELKTGDLVGAVAYISPKAGWGVWDNNRASIFDLCHEYIHAKYGDTTRCSDNDYNNPCEKRANKEATLFLWKIFEQHGATANDIARFIEVTGCPETLATIEILKSKIIDWSKKEIHTHVDDYLDQSEEEPEDWDLYRVMDACRIDYKWELLVENFIKEYYWNRFKNNKIG</sequence>
<dbReference type="AlphaFoldDB" id="A0A6L2ZVX2"/>
<proteinExistence type="predicted"/>
<comment type="caution">
    <text evidence="1">The sequence shown here is derived from an EMBL/GenBank/DDBJ whole genome shotgun (WGS) entry which is preliminary data.</text>
</comment>
<dbReference type="EMBL" id="BLXU01000009">
    <property type="protein sequence ID" value="GFO52263.1"/>
    <property type="molecule type" value="Genomic_DNA"/>
</dbReference>
<accession>A0A6L2ZVX2</accession>
<organism evidence="1 2">
    <name type="scientific">Lactococcus garvieae</name>
    <dbReference type="NCBI Taxonomy" id="1363"/>
    <lineage>
        <taxon>Bacteria</taxon>
        <taxon>Bacillati</taxon>
        <taxon>Bacillota</taxon>
        <taxon>Bacilli</taxon>
        <taxon>Lactobacillales</taxon>
        <taxon>Streptococcaceae</taxon>
        <taxon>Lactococcus</taxon>
    </lineage>
</organism>
<dbReference type="Proteomes" id="UP000504756">
    <property type="component" value="Unassembled WGS sequence"/>
</dbReference>
<name>A0A6L2ZVX2_9LACT</name>
<gene>
    <name evidence="1" type="primary">ps116_2</name>
    <name evidence="1" type="ORF">ikelab_15380</name>
</gene>